<dbReference type="AlphaFoldDB" id="T1C5M7"/>
<proteinExistence type="predicted"/>
<name>T1C5M7_9ZZZZ</name>
<reference evidence="2" key="1">
    <citation type="submission" date="2013-08" db="EMBL/GenBank/DDBJ databases">
        <authorList>
            <person name="Mendez C."/>
            <person name="Richter M."/>
            <person name="Ferrer M."/>
            <person name="Sanchez J."/>
        </authorList>
    </citation>
    <scope>NUCLEOTIDE SEQUENCE</scope>
</reference>
<protein>
    <submittedName>
        <fullName evidence="2">Transposase</fullName>
    </submittedName>
</protein>
<feature type="non-terminal residue" evidence="2">
    <location>
        <position position="1"/>
    </location>
</feature>
<sequence>KGVEILDSYRKVIEDVEIRPIATEFTIYRYRCLGCGRIFETKDANLPRSGVFGPTYSGFMTSLHYLGGMPFNKLSLISGTGLGIEITTKGMQDVIYRSAEIFEQDFRGIEDAVKHSKYTRSDETSYPFNREKWWAWNISNGIENVVTIRPSRGANVIESYIGEDYDGVLQCDFFKSYQGFVYAKMAGCWEHLRRDAEELAEECGKEGKVILSEIQNMYSIIVAVKDAGKEGTRSTEFKISKMVQRLDTLLRKKWRRKKVVKFVERLVDFQDWLFTCMRYKEAEPTNNSSERDIRKLVLARKISGCHRSETGVHAREIMMSVILTEMHRKNNPISFIMDGITPYNLN</sequence>
<dbReference type="PANTHER" id="PTHR33678:SF2">
    <property type="match status" value="1"/>
</dbReference>
<dbReference type="EMBL" id="AUZZ01002418">
    <property type="protein sequence ID" value="EQD60574.1"/>
    <property type="molecule type" value="Genomic_DNA"/>
</dbReference>
<gene>
    <name evidence="2" type="ORF">B2A_03622</name>
</gene>
<dbReference type="Pfam" id="PF03050">
    <property type="entry name" value="DDE_Tnp_IS66"/>
    <property type="match status" value="1"/>
</dbReference>
<dbReference type="NCBIfam" id="NF033517">
    <property type="entry name" value="transpos_IS66"/>
    <property type="match status" value="1"/>
</dbReference>
<accession>T1C5M7</accession>
<dbReference type="InterPro" id="IPR004291">
    <property type="entry name" value="Transposase_IS66_central"/>
</dbReference>
<reference evidence="2" key="2">
    <citation type="journal article" date="2014" name="ISME J.">
        <title>Microbial stratification in low pH oxic and suboxic macroscopic growths along an acid mine drainage.</title>
        <authorList>
            <person name="Mendez-Garcia C."/>
            <person name="Mesa V."/>
            <person name="Sprenger R.R."/>
            <person name="Richter M."/>
            <person name="Diez M.S."/>
            <person name="Solano J."/>
            <person name="Bargiela R."/>
            <person name="Golyshina O.V."/>
            <person name="Manteca A."/>
            <person name="Ramos J.L."/>
            <person name="Gallego J.R."/>
            <person name="Llorente I."/>
            <person name="Martins Dos Santos V.A."/>
            <person name="Jensen O.N."/>
            <person name="Pelaez A.I."/>
            <person name="Sanchez J."/>
            <person name="Ferrer M."/>
        </authorList>
    </citation>
    <scope>NUCLEOTIDE SEQUENCE</scope>
</reference>
<feature type="domain" description="Transposase IS66 central" evidence="1">
    <location>
        <begin position="52"/>
        <end position="313"/>
    </location>
</feature>
<evidence type="ECO:0000259" key="1">
    <source>
        <dbReference type="Pfam" id="PF03050"/>
    </source>
</evidence>
<evidence type="ECO:0000313" key="2">
    <source>
        <dbReference type="EMBL" id="EQD60574.1"/>
    </source>
</evidence>
<organism evidence="2">
    <name type="scientific">mine drainage metagenome</name>
    <dbReference type="NCBI Taxonomy" id="410659"/>
    <lineage>
        <taxon>unclassified sequences</taxon>
        <taxon>metagenomes</taxon>
        <taxon>ecological metagenomes</taxon>
    </lineage>
</organism>
<comment type="caution">
    <text evidence="2">The sequence shown here is derived from an EMBL/GenBank/DDBJ whole genome shotgun (WGS) entry which is preliminary data.</text>
</comment>
<dbReference type="InterPro" id="IPR052344">
    <property type="entry name" value="Transposase-related"/>
</dbReference>
<dbReference type="PANTHER" id="PTHR33678">
    <property type="entry name" value="BLL1576 PROTEIN"/>
    <property type="match status" value="1"/>
</dbReference>